<feature type="region of interest" description="Disordered" evidence="1">
    <location>
        <begin position="127"/>
        <end position="146"/>
    </location>
</feature>
<reference evidence="2 3" key="1">
    <citation type="submission" date="2018-06" db="EMBL/GenBank/DDBJ databases">
        <title>A transcriptomic atlas of mushroom development highlights an independent origin of complex multicellularity.</title>
        <authorList>
            <consortium name="DOE Joint Genome Institute"/>
            <person name="Krizsan K."/>
            <person name="Almasi E."/>
            <person name="Merenyi Z."/>
            <person name="Sahu N."/>
            <person name="Viragh M."/>
            <person name="Koszo T."/>
            <person name="Mondo S."/>
            <person name="Kiss B."/>
            <person name="Balint B."/>
            <person name="Kues U."/>
            <person name="Barry K."/>
            <person name="Hegedus J.C."/>
            <person name="Henrissat B."/>
            <person name="Johnson J."/>
            <person name="Lipzen A."/>
            <person name="Ohm R."/>
            <person name="Nagy I."/>
            <person name="Pangilinan J."/>
            <person name="Yan J."/>
            <person name="Xiong Y."/>
            <person name="Grigoriev I.V."/>
            <person name="Hibbett D.S."/>
            <person name="Nagy L.G."/>
        </authorList>
    </citation>
    <scope>NUCLEOTIDE SEQUENCE [LARGE SCALE GENOMIC DNA]</scope>
    <source>
        <strain evidence="2 3">SZMC22713</strain>
    </source>
</reference>
<dbReference type="Proteomes" id="UP000294933">
    <property type="component" value="Unassembled WGS sequence"/>
</dbReference>
<evidence type="ECO:0000256" key="1">
    <source>
        <dbReference type="SAM" id="MobiDB-lite"/>
    </source>
</evidence>
<keyword evidence="3" id="KW-1185">Reference proteome</keyword>
<organism evidence="2 3">
    <name type="scientific">Rickenella mellea</name>
    <dbReference type="NCBI Taxonomy" id="50990"/>
    <lineage>
        <taxon>Eukaryota</taxon>
        <taxon>Fungi</taxon>
        <taxon>Dikarya</taxon>
        <taxon>Basidiomycota</taxon>
        <taxon>Agaricomycotina</taxon>
        <taxon>Agaricomycetes</taxon>
        <taxon>Hymenochaetales</taxon>
        <taxon>Rickenellaceae</taxon>
        <taxon>Rickenella</taxon>
    </lineage>
</organism>
<evidence type="ECO:0000313" key="2">
    <source>
        <dbReference type="EMBL" id="TDL22473.1"/>
    </source>
</evidence>
<sequence length="364" mass="38633">MINPPADPQDPFSYDVRDVPAYSQYISPIFSNSHALSTPLFPSPAPQNTMPSPDRDNVLSPLPPQFASAASSGDVVLSLPPPSQDTLSTFSLDHASPPSPPSQTISSSPGGNNVLSAASNGNIALSNGNGKLSVPPPSPVISAASNGNGNNVHSLAQDAIPGLGHIGVLSPTFSANAVLSPVQPPGDDDHVILFTVHVKSGKSTTWIQHGAGYLSYFKETLPSFFADRSRIYGNFNLAIRQRLFKAFSPSSVHVELPTLRSGASIVSAALLASSVVETVKGTGLVSTFSWNVRGETHILDVIRIKALQRFIDNEVIMNANTAYAELCKMRAAHAATIYSFDRIDEYDDAPNLTAYDNISDYSSD</sequence>
<evidence type="ECO:0000313" key="3">
    <source>
        <dbReference type="Proteomes" id="UP000294933"/>
    </source>
</evidence>
<feature type="region of interest" description="Disordered" evidence="1">
    <location>
        <begin position="36"/>
        <end position="119"/>
    </location>
</feature>
<feature type="compositionally biased region" description="Polar residues" evidence="1">
    <location>
        <begin position="110"/>
        <end position="119"/>
    </location>
</feature>
<name>A0A4Y7Q497_9AGAM</name>
<gene>
    <name evidence="2" type="ORF">BD410DRAFT_803605</name>
</gene>
<protein>
    <submittedName>
        <fullName evidence="2">Uncharacterized protein</fullName>
    </submittedName>
</protein>
<proteinExistence type="predicted"/>
<accession>A0A4Y7Q497</accession>
<dbReference type="VEuPathDB" id="FungiDB:BD410DRAFT_803605"/>
<dbReference type="AlphaFoldDB" id="A0A4Y7Q497"/>
<dbReference type="EMBL" id="ML170175">
    <property type="protein sequence ID" value="TDL22473.1"/>
    <property type="molecule type" value="Genomic_DNA"/>
</dbReference>